<protein>
    <recommendedName>
        <fullName evidence="3">Ig-like domain-containing protein</fullName>
    </recommendedName>
</protein>
<dbReference type="AlphaFoldDB" id="A0A7J6DG29"/>
<feature type="compositionally biased region" description="Polar residues" evidence="1">
    <location>
        <begin position="217"/>
        <end position="236"/>
    </location>
</feature>
<dbReference type="Proteomes" id="UP000579812">
    <property type="component" value="Unassembled WGS sequence"/>
</dbReference>
<evidence type="ECO:0000313" key="4">
    <source>
        <dbReference type="EMBL" id="KAF4118230.1"/>
    </source>
</evidence>
<dbReference type="PANTHER" id="PTHR46013:SF4">
    <property type="entry name" value="B-CELL RECEPTOR CD22-RELATED"/>
    <property type="match status" value="1"/>
</dbReference>
<reference evidence="4 5" key="1">
    <citation type="submission" date="2020-04" db="EMBL/GenBank/DDBJ databases">
        <title>Chromosome-level genome assembly of a cyprinid fish Onychostoma macrolepis by integration of Nanopore Sequencing, Bionano and Hi-C technology.</title>
        <authorList>
            <person name="Wang D."/>
        </authorList>
    </citation>
    <scope>NUCLEOTIDE SEQUENCE [LARGE SCALE GENOMIC DNA]</scope>
    <source>
        <strain evidence="4">SWU-2019</strain>
        <tissue evidence="4">Muscle</tissue>
    </source>
</reference>
<dbReference type="InterPro" id="IPR036179">
    <property type="entry name" value="Ig-like_dom_sf"/>
</dbReference>
<dbReference type="InterPro" id="IPR007110">
    <property type="entry name" value="Ig-like_dom"/>
</dbReference>
<evidence type="ECO:0000313" key="5">
    <source>
        <dbReference type="Proteomes" id="UP000579812"/>
    </source>
</evidence>
<keyword evidence="2" id="KW-1133">Transmembrane helix</keyword>
<gene>
    <name evidence="4" type="ORF">G5714_000281</name>
</gene>
<feature type="transmembrane region" description="Helical" evidence="2">
    <location>
        <begin position="169"/>
        <end position="190"/>
    </location>
</feature>
<sequence>MSMNLLNHPDYSGRVQFFQNKGVFFLRLSNVKHEDEGMYCLRILTKVEKQRFLGYPGIELNVTELRVEIPEEVVEGESPVLFCKTTCDLSDKTDFTWYKNSKRVSESIGSNQLLLRSVSSDDTETTAVQVSSSPALTPVTVYYCEAQNQYGSQRSASVSVTSAGGQKTVLYAAAGIGGMLICICIIIVVIKITSNRKQRAGDEDEVEYASVQHHRNTGNTTAEAGCQNGNTVSAGSNAEKVDDSSVIYSSIKVA</sequence>
<evidence type="ECO:0000259" key="3">
    <source>
        <dbReference type="PROSITE" id="PS50835"/>
    </source>
</evidence>
<comment type="caution">
    <text evidence="4">The sequence shown here is derived from an EMBL/GenBank/DDBJ whole genome shotgun (WGS) entry which is preliminary data.</text>
</comment>
<accession>A0A7J6DG29</accession>
<dbReference type="EMBL" id="JAAMOB010000001">
    <property type="protein sequence ID" value="KAF4118230.1"/>
    <property type="molecule type" value="Genomic_DNA"/>
</dbReference>
<dbReference type="SUPFAM" id="SSF48726">
    <property type="entry name" value="Immunoglobulin"/>
    <property type="match status" value="2"/>
</dbReference>
<name>A0A7J6DG29_9TELE</name>
<feature type="domain" description="Ig-like" evidence="3">
    <location>
        <begin position="56"/>
        <end position="159"/>
    </location>
</feature>
<feature type="region of interest" description="Disordered" evidence="1">
    <location>
        <begin position="217"/>
        <end position="237"/>
    </location>
</feature>
<evidence type="ECO:0000256" key="1">
    <source>
        <dbReference type="SAM" id="MobiDB-lite"/>
    </source>
</evidence>
<keyword evidence="2" id="KW-0812">Transmembrane</keyword>
<dbReference type="Gene3D" id="2.60.40.10">
    <property type="entry name" value="Immunoglobulins"/>
    <property type="match status" value="2"/>
</dbReference>
<dbReference type="InterPro" id="IPR013783">
    <property type="entry name" value="Ig-like_fold"/>
</dbReference>
<dbReference type="PROSITE" id="PS50835">
    <property type="entry name" value="IG_LIKE"/>
    <property type="match status" value="1"/>
</dbReference>
<keyword evidence="2" id="KW-0472">Membrane</keyword>
<evidence type="ECO:0000256" key="2">
    <source>
        <dbReference type="SAM" id="Phobius"/>
    </source>
</evidence>
<proteinExistence type="predicted"/>
<dbReference type="PANTHER" id="PTHR46013">
    <property type="entry name" value="VASCULAR CELL ADHESION MOLECULE 1"/>
    <property type="match status" value="1"/>
</dbReference>
<keyword evidence="5" id="KW-1185">Reference proteome</keyword>
<organism evidence="4 5">
    <name type="scientific">Onychostoma macrolepis</name>
    <dbReference type="NCBI Taxonomy" id="369639"/>
    <lineage>
        <taxon>Eukaryota</taxon>
        <taxon>Metazoa</taxon>
        <taxon>Chordata</taxon>
        <taxon>Craniata</taxon>
        <taxon>Vertebrata</taxon>
        <taxon>Euteleostomi</taxon>
        <taxon>Actinopterygii</taxon>
        <taxon>Neopterygii</taxon>
        <taxon>Teleostei</taxon>
        <taxon>Ostariophysi</taxon>
        <taxon>Cypriniformes</taxon>
        <taxon>Cyprinidae</taxon>
        <taxon>Acrossocheilinae</taxon>
        <taxon>Onychostoma</taxon>
    </lineage>
</organism>